<organism evidence="1 2">
    <name type="scientific">Dreissena polymorpha</name>
    <name type="common">Zebra mussel</name>
    <name type="synonym">Mytilus polymorpha</name>
    <dbReference type="NCBI Taxonomy" id="45954"/>
    <lineage>
        <taxon>Eukaryota</taxon>
        <taxon>Metazoa</taxon>
        <taxon>Spiralia</taxon>
        <taxon>Lophotrochozoa</taxon>
        <taxon>Mollusca</taxon>
        <taxon>Bivalvia</taxon>
        <taxon>Autobranchia</taxon>
        <taxon>Heteroconchia</taxon>
        <taxon>Euheterodonta</taxon>
        <taxon>Imparidentia</taxon>
        <taxon>Neoheterodontei</taxon>
        <taxon>Myida</taxon>
        <taxon>Dreissenoidea</taxon>
        <taxon>Dreissenidae</taxon>
        <taxon>Dreissena</taxon>
    </lineage>
</organism>
<protein>
    <submittedName>
        <fullName evidence="1">Uncharacterized protein</fullName>
    </submittedName>
</protein>
<gene>
    <name evidence="1" type="ORF">DPMN_083388</name>
</gene>
<reference evidence="1" key="2">
    <citation type="submission" date="2020-11" db="EMBL/GenBank/DDBJ databases">
        <authorList>
            <person name="McCartney M.A."/>
            <person name="Auch B."/>
            <person name="Kono T."/>
            <person name="Mallez S."/>
            <person name="Becker A."/>
            <person name="Gohl D.M."/>
            <person name="Silverstein K.A.T."/>
            <person name="Koren S."/>
            <person name="Bechman K.B."/>
            <person name="Herman A."/>
            <person name="Abrahante J.E."/>
            <person name="Garbe J."/>
        </authorList>
    </citation>
    <scope>NUCLEOTIDE SEQUENCE</scope>
    <source>
        <strain evidence="1">Duluth1</strain>
        <tissue evidence="1">Whole animal</tissue>
    </source>
</reference>
<dbReference type="EMBL" id="JAIWYP010000016">
    <property type="protein sequence ID" value="KAH3695929.1"/>
    <property type="molecule type" value="Genomic_DNA"/>
</dbReference>
<name>A0A9D3YCR0_DREPO</name>
<dbReference type="AlphaFoldDB" id="A0A9D3YCR0"/>
<evidence type="ECO:0000313" key="2">
    <source>
        <dbReference type="Proteomes" id="UP000828390"/>
    </source>
</evidence>
<sequence>MCENNRTVSLISHHRKVVLRIILNRVKRPGRSTVEQIFLTADSSFRKTCNINVGSSTTSLILRRLLSTVCGMMVYDMA</sequence>
<accession>A0A9D3YCR0</accession>
<keyword evidence="2" id="KW-1185">Reference proteome</keyword>
<proteinExistence type="predicted"/>
<evidence type="ECO:0000313" key="1">
    <source>
        <dbReference type="EMBL" id="KAH3695929.1"/>
    </source>
</evidence>
<comment type="caution">
    <text evidence="1">The sequence shown here is derived from an EMBL/GenBank/DDBJ whole genome shotgun (WGS) entry which is preliminary data.</text>
</comment>
<reference evidence="1" key="1">
    <citation type="journal article" date="2019" name="bioRxiv">
        <title>The Genome of the Zebra Mussel, Dreissena polymorpha: A Resource for Invasive Species Research.</title>
        <authorList>
            <person name="McCartney M.A."/>
            <person name="Auch B."/>
            <person name="Kono T."/>
            <person name="Mallez S."/>
            <person name="Zhang Y."/>
            <person name="Obille A."/>
            <person name="Becker A."/>
            <person name="Abrahante J.E."/>
            <person name="Garbe J."/>
            <person name="Badalamenti J.P."/>
            <person name="Herman A."/>
            <person name="Mangelson H."/>
            <person name="Liachko I."/>
            <person name="Sullivan S."/>
            <person name="Sone E.D."/>
            <person name="Koren S."/>
            <person name="Silverstein K.A.T."/>
            <person name="Beckman K.B."/>
            <person name="Gohl D.M."/>
        </authorList>
    </citation>
    <scope>NUCLEOTIDE SEQUENCE</scope>
    <source>
        <strain evidence="1">Duluth1</strain>
        <tissue evidence="1">Whole animal</tissue>
    </source>
</reference>
<dbReference type="Proteomes" id="UP000828390">
    <property type="component" value="Unassembled WGS sequence"/>
</dbReference>